<dbReference type="EMBL" id="MT143998">
    <property type="protein sequence ID" value="QJA45847.1"/>
    <property type="molecule type" value="Genomic_DNA"/>
</dbReference>
<proteinExistence type="predicted"/>
<dbReference type="AlphaFoldDB" id="A0A6H1ZEN8"/>
<gene>
    <name evidence="1" type="ORF">TM448A00285_0025</name>
</gene>
<accession>A0A6H1ZEN8</accession>
<evidence type="ECO:0000313" key="1">
    <source>
        <dbReference type="EMBL" id="QJA45847.1"/>
    </source>
</evidence>
<protein>
    <submittedName>
        <fullName evidence="1">Uncharacterized protein</fullName>
    </submittedName>
</protein>
<name>A0A6H1ZEN8_9ZZZZ</name>
<organism evidence="1">
    <name type="scientific">viral metagenome</name>
    <dbReference type="NCBI Taxonomy" id="1070528"/>
    <lineage>
        <taxon>unclassified sequences</taxon>
        <taxon>metagenomes</taxon>
        <taxon>organismal metagenomes</taxon>
    </lineage>
</organism>
<sequence>MPLLLLIPIVLYMLYLAIAGTGATVAAVVAAPQAAQAVANIVDHAMERHGEGALIVRNCFSQNGVLTTFHNPATGRKADVCEVGDGLYGLRICETNGDEVTCFLKEKLRTLEQVIRYLKNTGYVYP</sequence>
<reference evidence="1" key="1">
    <citation type="submission" date="2020-03" db="EMBL/GenBank/DDBJ databases">
        <title>The deep terrestrial virosphere.</title>
        <authorList>
            <person name="Holmfeldt K."/>
            <person name="Nilsson E."/>
            <person name="Simone D."/>
            <person name="Lopez-Fernandez M."/>
            <person name="Wu X."/>
            <person name="de Brujin I."/>
            <person name="Lundin D."/>
            <person name="Andersson A."/>
            <person name="Bertilsson S."/>
            <person name="Dopson M."/>
        </authorList>
    </citation>
    <scope>NUCLEOTIDE SEQUENCE</scope>
    <source>
        <strain evidence="1">TM448A00285</strain>
    </source>
</reference>